<reference evidence="1 2" key="1">
    <citation type="journal article" date="2020" name="Nature">
        <title>Six reference-quality genomes reveal evolution of bat adaptations.</title>
        <authorList>
            <person name="Jebb D."/>
            <person name="Huang Z."/>
            <person name="Pippel M."/>
            <person name="Hughes G.M."/>
            <person name="Lavrichenko K."/>
            <person name="Devanna P."/>
            <person name="Winkler S."/>
            <person name="Jermiin L.S."/>
            <person name="Skirmuntt E.C."/>
            <person name="Katzourakis A."/>
            <person name="Burkitt-Gray L."/>
            <person name="Ray D.A."/>
            <person name="Sullivan K.A.M."/>
            <person name="Roscito J.G."/>
            <person name="Kirilenko B.M."/>
            <person name="Davalos L.M."/>
            <person name="Corthals A.P."/>
            <person name="Power M.L."/>
            <person name="Jones G."/>
            <person name="Ransome R.D."/>
            <person name="Dechmann D.K.N."/>
            <person name="Locatelli A.G."/>
            <person name="Puechmaille S.J."/>
            <person name="Fedrigo O."/>
            <person name="Jarvis E.D."/>
            <person name="Hiller M."/>
            <person name="Vernes S.C."/>
            <person name="Myers E.W."/>
            <person name="Teeling E.C."/>
        </authorList>
    </citation>
    <scope>NUCLEOTIDE SEQUENCE [LARGE SCALE GENOMIC DNA]</scope>
    <source>
        <strain evidence="1">MRouAeg1</strain>
        <tissue evidence="1">Muscle</tissue>
    </source>
</reference>
<sequence>MKVLPNPQILTKSGILLYSRGLDRLTRYQSQLLGQCASYPTKRPPKPSGGAEPLNFLWVHCPSSPSKTFRQSLPSVLHGQVFTCSHCVISFMGHFPGMGNENRGRSQATTPGSLWGCAGGIGETLERFIIVPPM</sequence>
<evidence type="ECO:0000313" key="2">
    <source>
        <dbReference type="Proteomes" id="UP000593571"/>
    </source>
</evidence>
<name>A0A7J8F0C7_ROUAE</name>
<accession>A0A7J8F0C7</accession>
<keyword evidence="2" id="KW-1185">Reference proteome</keyword>
<organism evidence="1 2">
    <name type="scientific">Rousettus aegyptiacus</name>
    <name type="common">Egyptian fruit bat</name>
    <name type="synonym">Pteropus aegyptiacus</name>
    <dbReference type="NCBI Taxonomy" id="9407"/>
    <lineage>
        <taxon>Eukaryota</taxon>
        <taxon>Metazoa</taxon>
        <taxon>Chordata</taxon>
        <taxon>Craniata</taxon>
        <taxon>Vertebrata</taxon>
        <taxon>Euteleostomi</taxon>
        <taxon>Mammalia</taxon>
        <taxon>Eutheria</taxon>
        <taxon>Laurasiatheria</taxon>
        <taxon>Chiroptera</taxon>
        <taxon>Yinpterochiroptera</taxon>
        <taxon>Pteropodoidea</taxon>
        <taxon>Pteropodidae</taxon>
        <taxon>Rousettinae</taxon>
        <taxon>Rousettus</taxon>
    </lineage>
</organism>
<comment type="caution">
    <text evidence="1">The sequence shown here is derived from an EMBL/GenBank/DDBJ whole genome shotgun (WGS) entry which is preliminary data.</text>
</comment>
<protein>
    <submittedName>
        <fullName evidence="1">Uncharacterized protein</fullName>
    </submittedName>
</protein>
<dbReference type="EMBL" id="JACASE010000008">
    <property type="protein sequence ID" value="KAF6441001.1"/>
    <property type="molecule type" value="Genomic_DNA"/>
</dbReference>
<dbReference type="Proteomes" id="UP000593571">
    <property type="component" value="Unassembled WGS sequence"/>
</dbReference>
<gene>
    <name evidence="1" type="ORF">HJG63_012230</name>
</gene>
<evidence type="ECO:0000313" key="1">
    <source>
        <dbReference type="EMBL" id="KAF6441001.1"/>
    </source>
</evidence>
<dbReference type="AlphaFoldDB" id="A0A7J8F0C7"/>
<proteinExistence type="predicted"/>